<keyword evidence="1" id="KW-1133">Transmembrane helix</keyword>
<dbReference type="Proteomes" id="UP000177208">
    <property type="component" value="Unassembled WGS sequence"/>
</dbReference>
<gene>
    <name evidence="2" type="ORF">A2774_01055</name>
</gene>
<sequence>MKNNTIVEVLISLILLIFLLLLLNPFGLLMPKPMEMLLLVGLALIFIIFIGFFWKENVVDERESLHRYIAGRFAYFTGVSILTLGVLAQSFRHSLDSWLIAALIFMILAKIVGLFYGRVKH</sequence>
<comment type="caution">
    <text evidence="2">The sequence shown here is derived from an EMBL/GenBank/DDBJ whole genome shotgun (WGS) entry which is preliminary data.</text>
</comment>
<protein>
    <submittedName>
        <fullName evidence="2">Uncharacterized protein</fullName>
    </submittedName>
</protein>
<organism evidence="2 3">
    <name type="scientific">Candidatus Roizmanbacteria bacterium RIFCSPHIGHO2_01_FULL_39_12c</name>
    <dbReference type="NCBI Taxonomy" id="1802031"/>
    <lineage>
        <taxon>Bacteria</taxon>
        <taxon>Candidatus Roizmaniibacteriota</taxon>
    </lineage>
</organism>
<evidence type="ECO:0000313" key="3">
    <source>
        <dbReference type="Proteomes" id="UP000177208"/>
    </source>
</evidence>
<keyword evidence="1" id="KW-0812">Transmembrane</keyword>
<dbReference type="AlphaFoldDB" id="A0A1F7G842"/>
<evidence type="ECO:0000313" key="2">
    <source>
        <dbReference type="EMBL" id="OGK14986.1"/>
    </source>
</evidence>
<dbReference type="EMBL" id="MFZG01000043">
    <property type="protein sequence ID" value="OGK14986.1"/>
    <property type="molecule type" value="Genomic_DNA"/>
</dbReference>
<accession>A0A1F7G842</accession>
<evidence type="ECO:0000256" key="1">
    <source>
        <dbReference type="SAM" id="Phobius"/>
    </source>
</evidence>
<feature type="transmembrane region" description="Helical" evidence="1">
    <location>
        <begin position="73"/>
        <end position="91"/>
    </location>
</feature>
<feature type="transmembrane region" description="Helical" evidence="1">
    <location>
        <begin position="97"/>
        <end position="117"/>
    </location>
</feature>
<proteinExistence type="predicted"/>
<reference evidence="2 3" key="1">
    <citation type="journal article" date="2016" name="Nat. Commun.">
        <title>Thousands of microbial genomes shed light on interconnected biogeochemical processes in an aquifer system.</title>
        <authorList>
            <person name="Anantharaman K."/>
            <person name="Brown C.T."/>
            <person name="Hug L.A."/>
            <person name="Sharon I."/>
            <person name="Castelle C.J."/>
            <person name="Probst A.J."/>
            <person name="Thomas B.C."/>
            <person name="Singh A."/>
            <person name="Wilkins M.J."/>
            <person name="Karaoz U."/>
            <person name="Brodie E.L."/>
            <person name="Williams K.H."/>
            <person name="Hubbard S.S."/>
            <person name="Banfield J.F."/>
        </authorList>
    </citation>
    <scope>NUCLEOTIDE SEQUENCE [LARGE SCALE GENOMIC DNA]</scope>
</reference>
<feature type="transmembrane region" description="Helical" evidence="1">
    <location>
        <begin position="7"/>
        <end position="30"/>
    </location>
</feature>
<keyword evidence="1" id="KW-0472">Membrane</keyword>
<feature type="transmembrane region" description="Helical" evidence="1">
    <location>
        <begin position="36"/>
        <end position="53"/>
    </location>
</feature>
<name>A0A1F7G842_9BACT</name>